<dbReference type="GO" id="GO:0046084">
    <property type="term" value="P:adenine biosynthetic process"/>
    <property type="evidence" value="ECO:0007669"/>
    <property type="project" value="TreeGrafter"/>
</dbReference>
<dbReference type="EC" id="6.3.3.1" evidence="3"/>
<dbReference type="UniPathway" id="UPA00074">
    <property type="reaction ID" value="UER00129"/>
</dbReference>
<dbReference type="SUPFAM" id="SSF55326">
    <property type="entry name" value="PurM N-terminal domain-like"/>
    <property type="match status" value="1"/>
</dbReference>
<dbReference type="STRING" id="203275.BFO_1374"/>
<dbReference type="GO" id="GO:0004637">
    <property type="term" value="F:phosphoribosylamine-glycine ligase activity"/>
    <property type="evidence" value="ECO:0007669"/>
    <property type="project" value="TreeGrafter"/>
</dbReference>
<dbReference type="Pfam" id="PF00586">
    <property type="entry name" value="AIRS"/>
    <property type="match status" value="1"/>
</dbReference>
<evidence type="ECO:0000256" key="6">
    <source>
        <dbReference type="ARBA" id="ARBA00022741"/>
    </source>
</evidence>
<dbReference type="GO" id="GO:0004641">
    <property type="term" value="F:phosphoribosylformylglycinamidine cyclo-ligase activity"/>
    <property type="evidence" value="ECO:0007669"/>
    <property type="project" value="UniProtKB-EC"/>
</dbReference>
<evidence type="ECO:0000256" key="10">
    <source>
        <dbReference type="ARBA" id="ARBA00033093"/>
    </source>
</evidence>
<dbReference type="InterPro" id="IPR004733">
    <property type="entry name" value="PurM_cligase"/>
</dbReference>
<evidence type="ECO:0000256" key="7">
    <source>
        <dbReference type="ARBA" id="ARBA00022840"/>
    </source>
</evidence>
<evidence type="ECO:0000256" key="4">
    <source>
        <dbReference type="ARBA" id="ARBA00020367"/>
    </source>
</evidence>
<comment type="catalytic activity">
    <reaction evidence="11">
        <text>2-formamido-N(1)-(5-O-phospho-beta-D-ribosyl)acetamidine + ATP = 5-amino-1-(5-phospho-beta-D-ribosyl)imidazole + ADP + phosphate + H(+)</text>
        <dbReference type="Rhea" id="RHEA:23032"/>
        <dbReference type="ChEBI" id="CHEBI:15378"/>
        <dbReference type="ChEBI" id="CHEBI:30616"/>
        <dbReference type="ChEBI" id="CHEBI:43474"/>
        <dbReference type="ChEBI" id="CHEBI:137981"/>
        <dbReference type="ChEBI" id="CHEBI:147287"/>
        <dbReference type="ChEBI" id="CHEBI:456216"/>
        <dbReference type="EC" id="6.3.3.1"/>
    </reaction>
</comment>
<dbReference type="GeneID" id="34758574"/>
<dbReference type="HOGENOM" id="CLU_719355_0_0_10"/>
<dbReference type="Pfam" id="PF02769">
    <property type="entry name" value="AIRS_C"/>
    <property type="match status" value="1"/>
</dbReference>
<dbReference type="PANTHER" id="PTHR10520">
    <property type="entry name" value="TRIFUNCTIONAL PURINE BIOSYNTHETIC PROTEIN ADENOSINE-3-RELATED"/>
    <property type="match status" value="1"/>
</dbReference>
<dbReference type="FunFam" id="3.30.1330.10:FF:000012">
    <property type="entry name" value="Phosphoribosylformylglycinamidine cyclo-ligase"/>
    <property type="match status" value="1"/>
</dbReference>
<sequence>MNDQRYMQRGVSASKEDVHNAIRHIDKGIFPKAFCKIIPDILGGDPEYCNIMHADGAGTKSSLAYLYWKETGDLSVWKGIAQDALIMNIDDLLCVGAIDNILVSSTIGRNKMLIPGEVVSAIINGTDELLDELRDMGVGVYATGGETADVGDLVRTIIVDSTVTCRMRRSDVIDNARIRPGDVIVGLASFGQATYEKEYNGGMGSNGLTSARHDVFARYLAEKYPESYDEAVPRELVYSGGMTLTDTIDGVPLDAGKLVLSPTRTYAPVVKKLLDTMRGEIHGMVHCSGGAQTKILHFVDQVRVVKNNLFPVPPLFRIIQEQSGTDWAEMYKVFNMGHRLEIYLAPERADEVIAVSKSFGVDAQVIGCVEPGEKKELIIRSEFGEFTY</sequence>
<reference evidence="15" key="1">
    <citation type="submission" date="2011-12" db="EMBL/GenBank/DDBJ databases">
        <title>Complete sequence of Tannerella forsythia ATCC 43037.</title>
        <authorList>
            <person name="Dewhirst F."/>
            <person name="Tanner A."/>
            <person name="Izard J."/>
            <person name="Brinkac L."/>
            <person name="Durkin A.S."/>
            <person name="Hostetler J."/>
            <person name="Shetty J."/>
            <person name="Torralba M."/>
            <person name="Gill S."/>
            <person name="Nelson K."/>
        </authorList>
    </citation>
    <scope>NUCLEOTIDE SEQUENCE [LARGE SCALE GENOMIC DNA]</scope>
    <source>
        <strain evidence="15">ATCC 43037 / JCM 10827 / CCUG 33226 / KCTC 5666 / FDC 338</strain>
    </source>
</reference>
<evidence type="ECO:0000313" key="14">
    <source>
        <dbReference type="EMBL" id="AEW20560.1"/>
    </source>
</evidence>
<dbReference type="InterPro" id="IPR016188">
    <property type="entry name" value="PurM-like_N"/>
</dbReference>
<evidence type="ECO:0000256" key="8">
    <source>
        <dbReference type="ARBA" id="ARBA00031908"/>
    </source>
</evidence>
<dbReference type="AlphaFoldDB" id="G8UKB4"/>
<dbReference type="InterPro" id="IPR036921">
    <property type="entry name" value="PurM-like_N_sf"/>
</dbReference>
<gene>
    <name evidence="14" type="ordered locus">BFO_1374</name>
</gene>
<dbReference type="PATRIC" id="fig|203275.8.peg.1238"/>
<evidence type="ECO:0000256" key="2">
    <source>
        <dbReference type="ARBA" id="ARBA00010280"/>
    </source>
</evidence>
<keyword evidence="5" id="KW-0436">Ligase</keyword>
<evidence type="ECO:0000256" key="11">
    <source>
        <dbReference type="ARBA" id="ARBA00049057"/>
    </source>
</evidence>
<evidence type="ECO:0000256" key="9">
    <source>
        <dbReference type="ARBA" id="ARBA00032931"/>
    </source>
</evidence>
<keyword evidence="15" id="KW-1185">Reference proteome</keyword>
<proteinExistence type="inferred from homology"/>
<accession>G8UKB4</accession>
<dbReference type="KEGG" id="tfo:BFO_1374"/>
<dbReference type="eggNOG" id="COG0150">
    <property type="taxonomic scope" value="Bacteria"/>
</dbReference>
<protein>
    <recommendedName>
        <fullName evidence="4">Phosphoribosylformylglycinamidine cyclo-ligase</fullName>
        <ecNumber evidence="3">6.3.3.1</ecNumber>
    </recommendedName>
    <alternativeName>
        <fullName evidence="9">AIR synthase</fullName>
    </alternativeName>
    <alternativeName>
        <fullName evidence="10">AIRS</fullName>
    </alternativeName>
    <alternativeName>
        <fullName evidence="8">Phosphoribosyl-aminoimidazole synthetase</fullName>
    </alternativeName>
</protein>
<keyword evidence="6" id="KW-0547">Nucleotide-binding</keyword>
<dbReference type="GO" id="GO:0005524">
    <property type="term" value="F:ATP binding"/>
    <property type="evidence" value="ECO:0007669"/>
    <property type="project" value="UniProtKB-KW"/>
</dbReference>
<evidence type="ECO:0000259" key="13">
    <source>
        <dbReference type="Pfam" id="PF02769"/>
    </source>
</evidence>
<evidence type="ECO:0000313" key="15">
    <source>
        <dbReference type="Proteomes" id="UP000005436"/>
    </source>
</evidence>
<comment type="similarity">
    <text evidence="2">Belongs to the AIR synthase family.</text>
</comment>
<name>G8UKB4_TANFA</name>
<dbReference type="InterPro" id="IPR036676">
    <property type="entry name" value="PurM-like_C_sf"/>
</dbReference>
<dbReference type="SUPFAM" id="SSF56042">
    <property type="entry name" value="PurM C-terminal domain-like"/>
    <property type="match status" value="1"/>
</dbReference>
<feature type="domain" description="PurM-like N-terminal" evidence="12">
    <location>
        <begin position="47"/>
        <end position="166"/>
    </location>
</feature>
<evidence type="ECO:0000256" key="1">
    <source>
        <dbReference type="ARBA" id="ARBA00004686"/>
    </source>
</evidence>
<organism evidence="14 15">
    <name type="scientific">Tannerella forsythia (strain ATCC 43037 / JCM 10827 / CCUG 21028 A / KCTC 5666 / FDC 338)</name>
    <name type="common">Bacteroides forsythus</name>
    <dbReference type="NCBI Taxonomy" id="203275"/>
    <lineage>
        <taxon>Bacteria</taxon>
        <taxon>Pseudomonadati</taxon>
        <taxon>Bacteroidota</taxon>
        <taxon>Bacteroidia</taxon>
        <taxon>Bacteroidales</taxon>
        <taxon>Tannerellaceae</taxon>
        <taxon>Tannerella</taxon>
    </lineage>
</organism>
<dbReference type="Gene3D" id="3.30.1330.10">
    <property type="entry name" value="PurM-like, N-terminal domain"/>
    <property type="match status" value="1"/>
</dbReference>
<dbReference type="InterPro" id="IPR010918">
    <property type="entry name" value="PurM-like_C_dom"/>
</dbReference>
<dbReference type="RefSeq" id="WP_014224734.1">
    <property type="nucleotide sequence ID" value="NC_016610.1"/>
</dbReference>
<dbReference type="GO" id="GO:0006189">
    <property type="term" value="P:'de novo' IMP biosynthetic process"/>
    <property type="evidence" value="ECO:0007669"/>
    <property type="project" value="UniProtKB-UniPathway"/>
</dbReference>
<comment type="pathway">
    <text evidence="1">Purine metabolism; IMP biosynthesis via de novo pathway; 5-amino-1-(5-phospho-D-ribosyl)imidazole from N(2)-formyl-N(1)-(5-phospho-D-ribosyl)glycinamide: step 2/2.</text>
</comment>
<evidence type="ECO:0000256" key="5">
    <source>
        <dbReference type="ARBA" id="ARBA00022598"/>
    </source>
</evidence>
<dbReference type="EMBL" id="CP003191">
    <property type="protein sequence ID" value="AEW20560.1"/>
    <property type="molecule type" value="Genomic_DNA"/>
</dbReference>
<keyword evidence="7" id="KW-0067">ATP-binding</keyword>
<dbReference type="Gene3D" id="3.90.650.10">
    <property type="entry name" value="PurM-like C-terminal domain"/>
    <property type="match status" value="1"/>
</dbReference>
<evidence type="ECO:0000259" key="12">
    <source>
        <dbReference type="Pfam" id="PF00586"/>
    </source>
</evidence>
<dbReference type="GO" id="GO:0005829">
    <property type="term" value="C:cytosol"/>
    <property type="evidence" value="ECO:0007669"/>
    <property type="project" value="TreeGrafter"/>
</dbReference>
<dbReference type="PANTHER" id="PTHR10520:SF12">
    <property type="entry name" value="TRIFUNCTIONAL PURINE BIOSYNTHETIC PROTEIN ADENOSINE-3"/>
    <property type="match status" value="1"/>
</dbReference>
<feature type="domain" description="PurM-like C-terminal" evidence="13">
    <location>
        <begin position="179"/>
        <end position="379"/>
    </location>
</feature>
<evidence type="ECO:0000256" key="3">
    <source>
        <dbReference type="ARBA" id="ARBA00013047"/>
    </source>
</evidence>
<dbReference type="Proteomes" id="UP000005436">
    <property type="component" value="Chromosome"/>
</dbReference>